<gene>
    <name evidence="1" type="ORF">BJ138DRAFT_1161434</name>
</gene>
<dbReference type="Proteomes" id="UP000790377">
    <property type="component" value="Unassembled WGS sequence"/>
</dbReference>
<protein>
    <submittedName>
        <fullName evidence="1">P-loop containing nucleoside triphosphate hydrolase protein</fullName>
    </submittedName>
</protein>
<comment type="caution">
    <text evidence="1">The sequence shown here is derived from an EMBL/GenBank/DDBJ whole genome shotgun (WGS) entry which is preliminary data.</text>
</comment>
<name>A0ACB8A181_9AGAM</name>
<proteinExistence type="predicted"/>
<accession>A0ACB8A181</accession>
<dbReference type="EMBL" id="MU267959">
    <property type="protein sequence ID" value="KAH7906929.1"/>
    <property type="molecule type" value="Genomic_DNA"/>
</dbReference>
<evidence type="ECO:0000313" key="2">
    <source>
        <dbReference type="Proteomes" id="UP000790377"/>
    </source>
</evidence>
<reference evidence="1" key="1">
    <citation type="journal article" date="2021" name="New Phytol.">
        <title>Evolutionary innovations through gain and loss of genes in the ectomycorrhizal Boletales.</title>
        <authorList>
            <person name="Wu G."/>
            <person name="Miyauchi S."/>
            <person name="Morin E."/>
            <person name="Kuo A."/>
            <person name="Drula E."/>
            <person name="Varga T."/>
            <person name="Kohler A."/>
            <person name="Feng B."/>
            <person name="Cao Y."/>
            <person name="Lipzen A."/>
            <person name="Daum C."/>
            <person name="Hundley H."/>
            <person name="Pangilinan J."/>
            <person name="Johnson J."/>
            <person name="Barry K."/>
            <person name="LaButti K."/>
            <person name="Ng V."/>
            <person name="Ahrendt S."/>
            <person name="Min B."/>
            <person name="Choi I.G."/>
            <person name="Park H."/>
            <person name="Plett J.M."/>
            <person name="Magnuson J."/>
            <person name="Spatafora J.W."/>
            <person name="Nagy L.G."/>
            <person name="Henrissat B."/>
            <person name="Grigoriev I.V."/>
            <person name="Yang Z.L."/>
            <person name="Xu J."/>
            <person name="Martin F.M."/>
        </authorList>
    </citation>
    <scope>NUCLEOTIDE SEQUENCE</scope>
    <source>
        <strain evidence="1">ATCC 28755</strain>
    </source>
</reference>
<sequence length="309" mass="34851">MHNSQSGDTSGINTLPRINTSNFRNSIHKIWRGTEYNIGDTILDDARDTDIVILIMGPTGVGKSTFINAAAGSDSAVNVGHELESCTAAIRHAIVPHPRKEDPRRFIFVDTPGFDDTYVDDSEILRRILVWLARSYSDRVRLAGAIYMHEISQTRFLDISRKNLGMFTKLIGDDAAKNVILATTKWGDVEKDVGERREEQLRANFWKDMINQGSRTAQFHNTYESAWAIINLIVDDNPVDALQIKNELVQLEKLIPETEAGQTLHATENKGRKGDDGLQEHFQELKVPLGKRIIGWFNLREPSVQNLET</sequence>
<organism evidence="1 2">
    <name type="scientific">Hygrophoropsis aurantiaca</name>
    <dbReference type="NCBI Taxonomy" id="72124"/>
    <lineage>
        <taxon>Eukaryota</taxon>
        <taxon>Fungi</taxon>
        <taxon>Dikarya</taxon>
        <taxon>Basidiomycota</taxon>
        <taxon>Agaricomycotina</taxon>
        <taxon>Agaricomycetes</taxon>
        <taxon>Agaricomycetidae</taxon>
        <taxon>Boletales</taxon>
        <taxon>Coniophorineae</taxon>
        <taxon>Hygrophoropsidaceae</taxon>
        <taxon>Hygrophoropsis</taxon>
    </lineage>
</organism>
<evidence type="ECO:0000313" key="1">
    <source>
        <dbReference type="EMBL" id="KAH7906929.1"/>
    </source>
</evidence>
<keyword evidence="2" id="KW-1185">Reference proteome</keyword>
<keyword evidence="1" id="KW-0378">Hydrolase</keyword>